<dbReference type="Gene3D" id="3.10.100.10">
    <property type="entry name" value="Mannose-Binding Protein A, subunit A"/>
    <property type="match status" value="1"/>
</dbReference>
<dbReference type="AlphaFoldDB" id="A0A7R8WUK7"/>
<proteinExistence type="predicted"/>
<evidence type="ECO:0000313" key="1">
    <source>
        <dbReference type="EMBL" id="CAD7235448.1"/>
    </source>
</evidence>
<protein>
    <submittedName>
        <fullName evidence="1">Uncharacterized protein</fullName>
    </submittedName>
</protein>
<dbReference type="SUPFAM" id="SSF56436">
    <property type="entry name" value="C-type lectin-like"/>
    <property type="match status" value="1"/>
</dbReference>
<gene>
    <name evidence="1" type="ORF">CTOB1V02_LOCUS13263</name>
</gene>
<reference evidence="1" key="1">
    <citation type="submission" date="2020-11" db="EMBL/GenBank/DDBJ databases">
        <authorList>
            <person name="Tran Van P."/>
        </authorList>
    </citation>
    <scope>NUCLEOTIDE SEQUENCE</scope>
</reference>
<feature type="non-terminal residue" evidence="1">
    <location>
        <position position="1"/>
    </location>
</feature>
<dbReference type="InterPro" id="IPR016186">
    <property type="entry name" value="C-type_lectin-like/link_sf"/>
</dbReference>
<accession>A0A7R8WUK7</accession>
<dbReference type="InterPro" id="IPR016187">
    <property type="entry name" value="CTDL_fold"/>
</dbReference>
<sequence>HCDFFLTAIASCPGDYQSVSYTLRSKVVEACFLVSTDYVRWTDGGDVCGRRNNGSLAEFPSNRKLQAFQNFLSTMPDTTKDELWDAEHAWIGGAVLDGSVWRWHSSEKELESYISDELPIDDFYGLTINVHSKELVPFKLQSLSLSP</sequence>
<dbReference type="CDD" id="cd00037">
    <property type="entry name" value="CLECT"/>
    <property type="match status" value="1"/>
</dbReference>
<organism evidence="1">
    <name type="scientific">Cyprideis torosa</name>
    <dbReference type="NCBI Taxonomy" id="163714"/>
    <lineage>
        <taxon>Eukaryota</taxon>
        <taxon>Metazoa</taxon>
        <taxon>Ecdysozoa</taxon>
        <taxon>Arthropoda</taxon>
        <taxon>Crustacea</taxon>
        <taxon>Oligostraca</taxon>
        <taxon>Ostracoda</taxon>
        <taxon>Podocopa</taxon>
        <taxon>Podocopida</taxon>
        <taxon>Cytherocopina</taxon>
        <taxon>Cytheroidea</taxon>
        <taxon>Cytherideidae</taxon>
        <taxon>Cyprideis</taxon>
    </lineage>
</organism>
<dbReference type="EMBL" id="OB672831">
    <property type="protein sequence ID" value="CAD7235448.1"/>
    <property type="molecule type" value="Genomic_DNA"/>
</dbReference>
<feature type="non-terminal residue" evidence="1">
    <location>
        <position position="147"/>
    </location>
</feature>
<name>A0A7R8WUK7_9CRUS</name>